<reference evidence="1" key="1">
    <citation type="submission" date="2020-07" db="EMBL/GenBank/DDBJ databases">
        <title>Genome sequence and genetic diversity analysis of an under-domesticated orphan crop, white fonio (Digitaria exilis).</title>
        <authorList>
            <person name="Bennetzen J.L."/>
            <person name="Chen S."/>
            <person name="Ma X."/>
            <person name="Wang X."/>
            <person name="Yssel A.E.J."/>
            <person name="Chaluvadi S.R."/>
            <person name="Johnson M."/>
            <person name="Gangashetty P."/>
            <person name="Hamidou F."/>
            <person name="Sanogo M.D."/>
            <person name="Zwaenepoel A."/>
            <person name="Wallace J."/>
            <person name="Van De Peer Y."/>
            <person name="Van Deynze A."/>
        </authorList>
    </citation>
    <scope>NUCLEOTIDE SEQUENCE</scope>
    <source>
        <tissue evidence="1">Leaves</tissue>
    </source>
</reference>
<dbReference type="OrthoDB" id="663321at2759"/>
<name>A0A835C1P2_9POAL</name>
<dbReference type="AlphaFoldDB" id="A0A835C1P2"/>
<evidence type="ECO:0000313" key="2">
    <source>
        <dbReference type="Proteomes" id="UP000636709"/>
    </source>
</evidence>
<keyword evidence="2" id="KW-1185">Reference proteome</keyword>
<protein>
    <submittedName>
        <fullName evidence="1">Uncharacterized protein</fullName>
    </submittedName>
</protein>
<comment type="caution">
    <text evidence="1">The sequence shown here is derived from an EMBL/GenBank/DDBJ whole genome shotgun (WGS) entry which is preliminary data.</text>
</comment>
<organism evidence="1 2">
    <name type="scientific">Digitaria exilis</name>
    <dbReference type="NCBI Taxonomy" id="1010633"/>
    <lineage>
        <taxon>Eukaryota</taxon>
        <taxon>Viridiplantae</taxon>
        <taxon>Streptophyta</taxon>
        <taxon>Embryophyta</taxon>
        <taxon>Tracheophyta</taxon>
        <taxon>Spermatophyta</taxon>
        <taxon>Magnoliopsida</taxon>
        <taxon>Liliopsida</taxon>
        <taxon>Poales</taxon>
        <taxon>Poaceae</taxon>
        <taxon>PACMAD clade</taxon>
        <taxon>Panicoideae</taxon>
        <taxon>Panicodae</taxon>
        <taxon>Paniceae</taxon>
        <taxon>Anthephorinae</taxon>
        <taxon>Digitaria</taxon>
    </lineage>
</organism>
<dbReference type="EMBL" id="JACEFO010001671">
    <property type="protein sequence ID" value="KAF8722593.1"/>
    <property type="molecule type" value="Genomic_DNA"/>
</dbReference>
<evidence type="ECO:0000313" key="1">
    <source>
        <dbReference type="EMBL" id="KAF8722593.1"/>
    </source>
</evidence>
<accession>A0A835C1P2</accession>
<proteinExistence type="predicted"/>
<sequence>MVGRYLKTGATLLLIGLLVMTDLAIVSYGRRVAEPDVMGLVDSGGRTSPPANLYKSYSVSGRRLGECCKHMVVESKRLVPESPNPLHN</sequence>
<gene>
    <name evidence="1" type="ORF">HU200_022427</name>
</gene>
<dbReference type="Proteomes" id="UP000636709">
    <property type="component" value="Unassembled WGS sequence"/>
</dbReference>